<gene>
    <name evidence="4" type="ORF">QLX08_003254</name>
</gene>
<protein>
    <recommendedName>
        <fullName evidence="3">ATPase AAA-type core domain-containing protein</fullName>
    </recommendedName>
</protein>
<dbReference type="GO" id="GO:0005634">
    <property type="term" value="C:nucleus"/>
    <property type="evidence" value="ECO:0007669"/>
    <property type="project" value="TreeGrafter"/>
</dbReference>
<feature type="domain" description="ATPase AAA-type core" evidence="3">
    <location>
        <begin position="767"/>
        <end position="856"/>
    </location>
</feature>
<accession>A0AAW1A773</accession>
<keyword evidence="5" id="KW-1185">Reference proteome</keyword>
<evidence type="ECO:0000256" key="1">
    <source>
        <dbReference type="SAM" id="Coils"/>
    </source>
</evidence>
<dbReference type="Proteomes" id="UP001432146">
    <property type="component" value="Unassembled WGS sequence"/>
</dbReference>
<comment type="caution">
    <text evidence="4">The sequence shown here is derived from an EMBL/GenBank/DDBJ whole genome shotgun (WGS) entry which is preliminary data.</text>
</comment>
<dbReference type="Gene3D" id="3.40.50.300">
    <property type="entry name" value="P-loop containing nucleotide triphosphate hydrolases"/>
    <property type="match status" value="1"/>
</dbReference>
<dbReference type="SUPFAM" id="SSF52540">
    <property type="entry name" value="P-loop containing nucleoside triphosphate hydrolases"/>
    <property type="match status" value="1"/>
</dbReference>
<name>A0AAW1A773_9HYME</name>
<organism evidence="4 5">
    <name type="scientific">Tetragonisca angustula</name>
    <dbReference type="NCBI Taxonomy" id="166442"/>
    <lineage>
        <taxon>Eukaryota</taxon>
        <taxon>Metazoa</taxon>
        <taxon>Ecdysozoa</taxon>
        <taxon>Arthropoda</taxon>
        <taxon>Hexapoda</taxon>
        <taxon>Insecta</taxon>
        <taxon>Pterygota</taxon>
        <taxon>Neoptera</taxon>
        <taxon>Endopterygota</taxon>
        <taxon>Hymenoptera</taxon>
        <taxon>Apocrita</taxon>
        <taxon>Aculeata</taxon>
        <taxon>Apoidea</taxon>
        <taxon>Anthophila</taxon>
        <taxon>Apidae</taxon>
        <taxon>Tetragonisca</taxon>
    </lineage>
</organism>
<dbReference type="GO" id="GO:0005524">
    <property type="term" value="F:ATP binding"/>
    <property type="evidence" value="ECO:0007669"/>
    <property type="project" value="InterPro"/>
</dbReference>
<sequence>MKNITQYFEDAVSRSNGNISMHSNNDIKEETKCKNGSKQKRNRVKIKISRTNSKERMCDIVEDGNDMIDKTPSPFAKLNNKDKKLPEQSCSPKSIRKILRKNRSIDQSLDCLKSETSDLNVKNKKQGSKEDNIRICPSNNKRYKKGSSNKTNINENLNVNNTTKTKQVIDDVQVINSDSNEIDSREESNAFQILMNRNKMVHCVSPVKLFPQNEEITNKKSEEYREKLKRSKEKLIALADKKGYSKRKLAEMEEAEKIEQMIQSRVKLFKGEEKKNNLSTTVLNQKHSPGSLLNYFSKTPADLVHAGMTSMSTIVVKADVHMTENNSRCDLHKSSSSNKVQSNKKTNELEFSQMDDIKIIESENVNILNNNKKQQNKQHRWSLRIKLQTYENENVSPGDSSDEELFSPTNKIKLNVKSYKKFGLIKDSDSENLSTKSKNEKKISNININRHTKLELKEHQHSESSENNNKCLNDKFENKQKFIKFGQQKSTLIKDFNTNVKNCDNIKLGNIAEDKQSEEDCIIINNNNLKKLAPLFTKRKKLNPEVIEARRLFLQPDITDNNNRNKNRKINICGILPFPLISHIAQSNNLSWNESSIFNIPKKICNDCIPVIDIRNFKSLIDFSKKKSESLEKINKPKIQDALTDIEKHCSNVRDMWNVISLVVKKQSNKVVSPKTRGKKNRQLGKRETMEHKTEEDQLEYCNWTYKYRPKSSQEIVGNEEAVAKLKEWLIGWKKAEYTNDNVSSGDEFYSSDSCQTKISENNQVAVLLGPYGCGKTASVYAVADEFGYTVLELNASSRRTGKKLLKELEEATKSHRIKKDERTSTFYDLISDEIVPKKIPQNSLILLEDVDIVFEEDEGFISATYQLALNSKRPIVMTCRDVYPHLNKMASQQNRIYFQESTGNRVSVLLELISLAETGYKLPFNCITELLQSGDLRKAILQLQYLLLSGPPRILEQTINFKNSFWQNVRYYVYKPAIKVSKKRKRKGAINHKVTNDDRNIISNIANKLDNIALVSSLIEIEDSALDFWQIKTQPNLSLLENTALYSASSNISLELAEWIGSKVICKEQLNKYNGTQYPNSIMLKKQLNKGVNVALSQTTSLLLDHQIIATDYMPSVRTICRAEESRANSNNKRGNRFFHYLHNLKASSTLFKPNILAAACKIMCDKVDNDAQSENINSI</sequence>
<feature type="compositionally biased region" description="Low complexity" evidence="2">
    <location>
        <begin position="334"/>
        <end position="344"/>
    </location>
</feature>
<dbReference type="InterPro" id="IPR027417">
    <property type="entry name" value="P-loop_NTPase"/>
</dbReference>
<dbReference type="GO" id="GO:0016887">
    <property type="term" value="F:ATP hydrolysis activity"/>
    <property type="evidence" value="ECO:0007669"/>
    <property type="project" value="InterPro"/>
</dbReference>
<keyword evidence="1" id="KW-0175">Coiled coil</keyword>
<feature type="region of interest" description="Disordered" evidence="2">
    <location>
        <begin position="15"/>
        <end position="39"/>
    </location>
</feature>
<evidence type="ECO:0000256" key="2">
    <source>
        <dbReference type="SAM" id="MobiDB-lite"/>
    </source>
</evidence>
<evidence type="ECO:0000313" key="4">
    <source>
        <dbReference type="EMBL" id="KAK9305887.1"/>
    </source>
</evidence>
<feature type="compositionally biased region" description="Polar residues" evidence="2">
    <location>
        <begin position="15"/>
        <end position="24"/>
    </location>
</feature>
<feature type="region of interest" description="Disordered" evidence="2">
    <location>
        <begin position="123"/>
        <end position="149"/>
    </location>
</feature>
<dbReference type="PANTHER" id="PTHR23389">
    <property type="entry name" value="CHROMOSOME TRANSMISSION FIDELITY FACTOR 18"/>
    <property type="match status" value="1"/>
</dbReference>
<evidence type="ECO:0000259" key="3">
    <source>
        <dbReference type="Pfam" id="PF00004"/>
    </source>
</evidence>
<reference evidence="4 5" key="1">
    <citation type="submission" date="2024-05" db="EMBL/GenBank/DDBJ databases">
        <title>The nuclear and mitochondrial genome assemblies of Tetragonisca angustula (Apidae: Meliponini), a tiny yet remarkable pollinator in the Neotropics.</title>
        <authorList>
            <person name="Ferrari R."/>
            <person name="Ricardo P.C."/>
            <person name="Dias F.C."/>
            <person name="Araujo N.S."/>
            <person name="Soares D.O."/>
            <person name="Zhou Q.-S."/>
            <person name="Zhu C.-D."/>
            <person name="Coutinho L."/>
            <person name="Airas M.C."/>
            <person name="Batista T.M."/>
        </authorList>
    </citation>
    <scope>NUCLEOTIDE SEQUENCE [LARGE SCALE GENOMIC DNA]</scope>
    <source>
        <strain evidence="4">ASF017062</strain>
        <tissue evidence="4">Abdomen</tissue>
    </source>
</reference>
<dbReference type="GO" id="GO:0003677">
    <property type="term" value="F:DNA binding"/>
    <property type="evidence" value="ECO:0007669"/>
    <property type="project" value="TreeGrafter"/>
</dbReference>
<feature type="region of interest" description="Disordered" evidence="2">
    <location>
        <begin position="671"/>
        <end position="690"/>
    </location>
</feature>
<feature type="coiled-coil region" evidence="1">
    <location>
        <begin position="214"/>
        <end position="241"/>
    </location>
</feature>
<dbReference type="PANTHER" id="PTHR23389:SF21">
    <property type="entry name" value="ATPASE FAMILY AAA DOMAIN-CONTAINING PROTEIN 5"/>
    <property type="match status" value="1"/>
</dbReference>
<dbReference type="InterPro" id="IPR003959">
    <property type="entry name" value="ATPase_AAA_core"/>
</dbReference>
<dbReference type="Pfam" id="PF00004">
    <property type="entry name" value="AAA"/>
    <property type="match status" value="1"/>
</dbReference>
<proteinExistence type="predicted"/>
<feature type="region of interest" description="Disordered" evidence="2">
    <location>
        <begin position="328"/>
        <end position="347"/>
    </location>
</feature>
<dbReference type="AlphaFoldDB" id="A0AAW1A773"/>
<dbReference type="EMBL" id="JAWNGG020000047">
    <property type="protein sequence ID" value="KAK9305887.1"/>
    <property type="molecule type" value="Genomic_DNA"/>
</dbReference>
<evidence type="ECO:0000313" key="5">
    <source>
        <dbReference type="Proteomes" id="UP001432146"/>
    </source>
</evidence>